<keyword evidence="2" id="KW-1185">Reference proteome</keyword>
<dbReference type="RefSeq" id="WP_131599658.1">
    <property type="nucleotide sequence ID" value="NZ_PSZO01000107.1"/>
</dbReference>
<accession>A0A4R0XI39</accession>
<dbReference type="AlphaFoldDB" id="A0A4R0XI39"/>
<name>A0A4R0XI39_9MOLU</name>
<evidence type="ECO:0000313" key="2">
    <source>
        <dbReference type="Proteomes" id="UP000294192"/>
    </source>
</evidence>
<sequence length="98" mass="11359">MQKKYGFSPLTSIETKTNLQQKQEKVLNHKFVDSLIEEINMVNLTKEHKVVVIDLNALDINLDKFGDYFWEEMKKIKVDKTKRDDADKPTIGSSGIMN</sequence>
<comment type="caution">
    <text evidence="1">The sequence shown here is derived from an EMBL/GenBank/DDBJ whole genome shotgun (WGS) entry which is preliminary data.</text>
</comment>
<proteinExistence type="predicted"/>
<evidence type="ECO:0000313" key="1">
    <source>
        <dbReference type="EMBL" id="TCG10253.1"/>
    </source>
</evidence>
<protein>
    <submittedName>
        <fullName evidence="1">Uncharacterized protein</fullName>
    </submittedName>
</protein>
<organism evidence="1 2">
    <name type="scientific">Mycoplasma marinum</name>
    <dbReference type="NCBI Taxonomy" id="1937190"/>
    <lineage>
        <taxon>Bacteria</taxon>
        <taxon>Bacillati</taxon>
        <taxon>Mycoplasmatota</taxon>
        <taxon>Mollicutes</taxon>
        <taxon>Mycoplasmataceae</taxon>
        <taxon>Mycoplasma</taxon>
    </lineage>
</organism>
<dbReference type="EMBL" id="PSZO01000107">
    <property type="protein sequence ID" value="TCG10253.1"/>
    <property type="molecule type" value="Genomic_DNA"/>
</dbReference>
<dbReference type="OrthoDB" id="403059at2"/>
<dbReference type="Proteomes" id="UP000294192">
    <property type="component" value="Unassembled WGS sequence"/>
</dbReference>
<gene>
    <name evidence="1" type="ORF">C4B24_05045</name>
</gene>
<reference evidence="1 2" key="1">
    <citation type="submission" date="2018-02" db="EMBL/GenBank/DDBJ databases">
        <title>Mycoplasma marinum and Mycoplasma todarodis sp. nov., moderately halophilic and psychrotolerant mycoplasmas isolated from cephalopods.</title>
        <authorList>
            <person name="Viver T."/>
        </authorList>
    </citation>
    <scope>NUCLEOTIDE SEQUENCE [LARGE SCALE GENOMIC DNA]</scope>
    <source>
        <strain evidence="1 2">PE</strain>
    </source>
</reference>